<organism evidence="1 2">
    <name type="scientific">Rhipicephalus microplus</name>
    <name type="common">Cattle tick</name>
    <name type="synonym">Boophilus microplus</name>
    <dbReference type="NCBI Taxonomy" id="6941"/>
    <lineage>
        <taxon>Eukaryota</taxon>
        <taxon>Metazoa</taxon>
        <taxon>Ecdysozoa</taxon>
        <taxon>Arthropoda</taxon>
        <taxon>Chelicerata</taxon>
        <taxon>Arachnida</taxon>
        <taxon>Acari</taxon>
        <taxon>Parasitiformes</taxon>
        <taxon>Ixodida</taxon>
        <taxon>Ixodoidea</taxon>
        <taxon>Ixodidae</taxon>
        <taxon>Rhipicephalinae</taxon>
        <taxon>Rhipicephalus</taxon>
        <taxon>Boophilus</taxon>
    </lineage>
</organism>
<dbReference type="AlphaFoldDB" id="A0A9J6D6V1"/>
<gene>
    <name evidence="1" type="ORF">HPB51_019102</name>
</gene>
<reference evidence="1" key="2">
    <citation type="submission" date="2021-09" db="EMBL/GenBank/DDBJ databases">
        <authorList>
            <person name="Jia N."/>
            <person name="Wang J."/>
            <person name="Shi W."/>
            <person name="Du L."/>
            <person name="Sun Y."/>
            <person name="Zhan W."/>
            <person name="Jiang J."/>
            <person name="Wang Q."/>
            <person name="Zhang B."/>
            <person name="Ji P."/>
            <person name="Sakyi L.B."/>
            <person name="Cui X."/>
            <person name="Yuan T."/>
            <person name="Jiang B."/>
            <person name="Yang W."/>
            <person name="Lam T.T.-Y."/>
            <person name="Chang Q."/>
            <person name="Ding S."/>
            <person name="Wang X."/>
            <person name="Zhu J."/>
            <person name="Ruan X."/>
            <person name="Zhao L."/>
            <person name="Wei J."/>
            <person name="Que T."/>
            <person name="Du C."/>
            <person name="Cheng J."/>
            <person name="Dai P."/>
            <person name="Han X."/>
            <person name="Huang E."/>
            <person name="Gao Y."/>
            <person name="Liu J."/>
            <person name="Shao H."/>
            <person name="Ye R."/>
            <person name="Li L."/>
            <person name="Wei W."/>
            <person name="Wang X."/>
            <person name="Wang C."/>
            <person name="Huo Q."/>
            <person name="Li W."/>
            <person name="Guo W."/>
            <person name="Chen H."/>
            <person name="Chen S."/>
            <person name="Zhou L."/>
            <person name="Zhou L."/>
            <person name="Ni X."/>
            <person name="Tian J."/>
            <person name="Zhou Y."/>
            <person name="Sheng Y."/>
            <person name="Liu T."/>
            <person name="Pan Y."/>
            <person name="Xia L."/>
            <person name="Li J."/>
            <person name="Zhao F."/>
            <person name="Cao W."/>
        </authorList>
    </citation>
    <scope>NUCLEOTIDE SEQUENCE</scope>
    <source>
        <strain evidence="1">Rmic-2018</strain>
        <tissue evidence="1">Larvae</tissue>
    </source>
</reference>
<dbReference type="Proteomes" id="UP000821866">
    <property type="component" value="Chromosome 9"/>
</dbReference>
<keyword evidence="2" id="KW-1185">Reference proteome</keyword>
<evidence type="ECO:0008006" key="3">
    <source>
        <dbReference type="Google" id="ProtNLM"/>
    </source>
</evidence>
<name>A0A9J6D6V1_RHIMP</name>
<dbReference type="EMBL" id="JABSTU010000011">
    <property type="protein sequence ID" value="KAH8009770.1"/>
    <property type="molecule type" value="Genomic_DNA"/>
</dbReference>
<reference evidence="1" key="1">
    <citation type="journal article" date="2020" name="Cell">
        <title>Large-Scale Comparative Analyses of Tick Genomes Elucidate Their Genetic Diversity and Vector Capacities.</title>
        <authorList>
            <consortium name="Tick Genome and Microbiome Consortium (TIGMIC)"/>
            <person name="Jia N."/>
            <person name="Wang J."/>
            <person name="Shi W."/>
            <person name="Du L."/>
            <person name="Sun Y."/>
            <person name="Zhan W."/>
            <person name="Jiang J.F."/>
            <person name="Wang Q."/>
            <person name="Zhang B."/>
            <person name="Ji P."/>
            <person name="Bell-Sakyi L."/>
            <person name="Cui X.M."/>
            <person name="Yuan T.T."/>
            <person name="Jiang B.G."/>
            <person name="Yang W.F."/>
            <person name="Lam T.T."/>
            <person name="Chang Q.C."/>
            <person name="Ding S.J."/>
            <person name="Wang X.J."/>
            <person name="Zhu J.G."/>
            <person name="Ruan X.D."/>
            <person name="Zhao L."/>
            <person name="Wei J.T."/>
            <person name="Ye R.Z."/>
            <person name="Que T.C."/>
            <person name="Du C.H."/>
            <person name="Zhou Y.H."/>
            <person name="Cheng J.X."/>
            <person name="Dai P.F."/>
            <person name="Guo W.B."/>
            <person name="Han X.H."/>
            <person name="Huang E.J."/>
            <person name="Li L.F."/>
            <person name="Wei W."/>
            <person name="Gao Y.C."/>
            <person name="Liu J.Z."/>
            <person name="Shao H.Z."/>
            <person name="Wang X."/>
            <person name="Wang C.C."/>
            <person name="Yang T.C."/>
            <person name="Huo Q.B."/>
            <person name="Li W."/>
            <person name="Chen H.Y."/>
            <person name="Chen S.E."/>
            <person name="Zhou L.G."/>
            <person name="Ni X.B."/>
            <person name="Tian J.H."/>
            <person name="Sheng Y."/>
            <person name="Liu T."/>
            <person name="Pan Y.S."/>
            <person name="Xia L.Y."/>
            <person name="Li J."/>
            <person name="Zhao F."/>
            <person name="Cao W.C."/>
        </authorList>
    </citation>
    <scope>NUCLEOTIDE SEQUENCE</scope>
    <source>
        <strain evidence="1">Rmic-2018</strain>
    </source>
</reference>
<evidence type="ECO:0000313" key="1">
    <source>
        <dbReference type="EMBL" id="KAH8009770.1"/>
    </source>
</evidence>
<proteinExistence type="predicted"/>
<protein>
    <recommendedName>
        <fullName evidence="3">CCHC-type domain-containing protein</fullName>
    </recommendedName>
</protein>
<sequence>MGSNCYCVWTELSARHREAPSAHDVVVGTHQLPFRGHAEASVNVGKGVIHIDLSDTSGSLKQKVKWKHGNILCVRKLGDTEVTVVPSEGKRVPSYVHFSDQVIPVRHYKKMILACHLCGTVGHQADICPRPKSGRCGRYGSQVVATSEGTAEHECTPRCLNCGGSYLTGAADCRDKYRKPIKPRI</sequence>
<comment type="caution">
    <text evidence="1">The sequence shown here is derived from an EMBL/GenBank/DDBJ whole genome shotgun (WGS) entry which is preliminary data.</text>
</comment>
<evidence type="ECO:0000313" key="2">
    <source>
        <dbReference type="Proteomes" id="UP000821866"/>
    </source>
</evidence>
<accession>A0A9J6D6V1</accession>